<name>A0A382CGR0_9ZZZZ</name>
<gene>
    <name evidence="1" type="ORF">METZ01_LOCUS177351</name>
</gene>
<protein>
    <submittedName>
        <fullName evidence="1">Uncharacterized protein</fullName>
    </submittedName>
</protein>
<accession>A0A382CGR0</accession>
<proteinExistence type="predicted"/>
<reference evidence="1" key="1">
    <citation type="submission" date="2018-05" db="EMBL/GenBank/DDBJ databases">
        <authorList>
            <person name="Lanie J.A."/>
            <person name="Ng W.-L."/>
            <person name="Kazmierczak K.M."/>
            <person name="Andrzejewski T.M."/>
            <person name="Davidsen T.M."/>
            <person name="Wayne K.J."/>
            <person name="Tettelin H."/>
            <person name="Glass J.I."/>
            <person name="Rusch D."/>
            <person name="Podicherti R."/>
            <person name="Tsui H.-C.T."/>
            <person name="Winkler M.E."/>
        </authorList>
    </citation>
    <scope>NUCLEOTIDE SEQUENCE</scope>
</reference>
<evidence type="ECO:0000313" key="1">
    <source>
        <dbReference type="EMBL" id="SVB24497.1"/>
    </source>
</evidence>
<dbReference type="EMBL" id="UINC01034132">
    <property type="protein sequence ID" value="SVB24497.1"/>
    <property type="molecule type" value="Genomic_DNA"/>
</dbReference>
<sequence length="126" mass="14614">MFIDTTMTFICTAEGWEEKEFFDTWQNQIVDPEMYDASYYEDYTTDISLTTYTEGNKSSYGIQFMEAFPLNVGAINLGWSQNNEYARLSVTFAYRRWKQIREKATHSTSNELVGVDNFGLDRSSTA</sequence>
<dbReference type="AlphaFoldDB" id="A0A382CGR0"/>
<organism evidence="1">
    <name type="scientific">marine metagenome</name>
    <dbReference type="NCBI Taxonomy" id="408172"/>
    <lineage>
        <taxon>unclassified sequences</taxon>
        <taxon>metagenomes</taxon>
        <taxon>ecological metagenomes</taxon>
    </lineage>
</organism>